<dbReference type="InterPro" id="IPR008984">
    <property type="entry name" value="SMAD_FHA_dom_sf"/>
</dbReference>
<organism evidence="3 4">
    <name type="scientific">Halobacteriovorax marinus</name>
    <dbReference type="NCBI Taxonomy" id="97084"/>
    <lineage>
        <taxon>Bacteria</taxon>
        <taxon>Pseudomonadati</taxon>
        <taxon>Bdellovibrionota</taxon>
        <taxon>Bacteriovoracia</taxon>
        <taxon>Bacteriovoracales</taxon>
        <taxon>Halobacteriovoraceae</taxon>
        <taxon>Halobacteriovorax</taxon>
    </lineage>
</organism>
<evidence type="ECO:0000313" key="4">
    <source>
        <dbReference type="Proteomes" id="UP000196531"/>
    </source>
</evidence>
<feature type="domain" description="FHA" evidence="2">
    <location>
        <begin position="27"/>
        <end position="76"/>
    </location>
</feature>
<dbReference type="Pfam" id="PF00498">
    <property type="entry name" value="FHA"/>
    <property type="match status" value="1"/>
</dbReference>
<reference evidence="4" key="1">
    <citation type="journal article" date="2017" name="Proc. Natl. Acad. Sci. U.S.A.">
        <title>Simulation of Deepwater Horizon oil plume reveals substrate specialization within a complex community of hydrocarbon-degraders.</title>
        <authorList>
            <person name="Hu P."/>
            <person name="Dubinsky E.A."/>
            <person name="Probst A.J."/>
            <person name="Wang J."/>
            <person name="Sieber C.M.K."/>
            <person name="Tom L.M."/>
            <person name="Gardinali P."/>
            <person name="Banfield J.F."/>
            <person name="Atlas R.M."/>
            <person name="Andersen G.L."/>
        </authorList>
    </citation>
    <scope>NUCLEOTIDE SEQUENCE [LARGE SCALE GENOMIC DNA]</scope>
</reference>
<keyword evidence="1" id="KW-0472">Membrane</keyword>
<dbReference type="AlphaFoldDB" id="A0A1Y5FCV1"/>
<dbReference type="EMBL" id="MAAO01000002">
    <property type="protein sequence ID" value="OUR99919.1"/>
    <property type="molecule type" value="Genomic_DNA"/>
</dbReference>
<keyword evidence="1" id="KW-1133">Transmembrane helix</keyword>
<sequence length="746" mass="85795">MSDPVSFVLDIRFPDQAPQRVSVSGKLVIGSSEKSDVSIEEYGLSPMHLSFRVHNSVLSLHNLGGKNETHLGEQLLNHGKMYILNIGDELKLGDIEIIIRAEADSHEVSDEYKNLFENNDQVVSEESANEATEEISNINVEDIEEDLEEEVEAELKSDKAPVEKKFDFSNYSSEELSDEEDFEEEFDEDAEGEKSNFLTKVTSLFKIKQKKSNPRELKFDKANVKRTYSPAPGIFTRFFSFISKVCISISLVMEVFPLFEIDALLAPHFNKITKLLETIPYGHYLTNNLMQIVLVFIVLELLFSLLLGMGLPELLFGVRNEKSFLLSRVQAVLRTLISIVTTPLIIFDLPSIVKKRTLKEVLTGSRLSVPSKSLQIVGIFLFFPLFLLTPIVTPIILNLDSFKTINITEQRPIKIKKDHKIKRIWPSSSMKAKFSGKWDKRITILPTIKPFKKKVIPGVDFYQMEKKLKWLKVQYFTDFNILKSIKDNRDVNPMFAIHYPDLLENLNSKKSRDFSPAAFDQLKKVILNSLNLNFNDPLHLFINHGPFFKDLSALKSQLMGQLQVQPKSKISYYSTPKKFLLFSEYRSSKYYKIQVMVLNLKGQAIIYKSNSELKHANFAKKQVSNLFQNYKILKNTDTANSWDWSKTLDLLKTISETKKDITDLEIASVYDFFFENSLKVMNEGKELDKRKELLEKYSIYLVSIQTYLESLTEFTTLPKVSELVDSLNRLNQALKNKNLDFFSINP</sequence>
<proteinExistence type="predicted"/>
<evidence type="ECO:0000259" key="2">
    <source>
        <dbReference type="PROSITE" id="PS50006"/>
    </source>
</evidence>
<protein>
    <recommendedName>
        <fullName evidence="2">FHA domain-containing protein</fullName>
    </recommendedName>
</protein>
<feature type="transmembrane region" description="Helical" evidence="1">
    <location>
        <begin position="374"/>
        <end position="397"/>
    </location>
</feature>
<dbReference type="PROSITE" id="PS50006">
    <property type="entry name" value="FHA_DOMAIN"/>
    <property type="match status" value="1"/>
</dbReference>
<dbReference type="CDD" id="cd00060">
    <property type="entry name" value="FHA"/>
    <property type="match status" value="1"/>
</dbReference>
<feature type="transmembrane region" description="Helical" evidence="1">
    <location>
        <begin position="292"/>
        <end position="311"/>
    </location>
</feature>
<dbReference type="InterPro" id="IPR000253">
    <property type="entry name" value="FHA_dom"/>
</dbReference>
<dbReference type="SUPFAM" id="SSF49879">
    <property type="entry name" value="SMAD/FHA domain"/>
    <property type="match status" value="1"/>
</dbReference>
<accession>A0A1Y5FCV1</accession>
<dbReference type="Gene3D" id="2.60.200.20">
    <property type="match status" value="1"/>
</dbReference>
<feature type="transmembrane region" description="Helical" evidence="1">
    <location>
        <begin position="331"/>
        <end position="353"/>
    </location>
</feature>
<evidence type="ECO:0000256" key="1">
    <source>
        <dbReference type="SAM" id="Phobius"/>
    </source>
</evidence>
<keyword evidence="1" id="KW-0812">Transmembrane</keyword>
<comment type="caution">
    <text evidence="3">The sequence shown here is derived from an EMBL/GenBank/DDBJ whole genome shotgun (WGS) entry which is preliminary data.</text>
</comment>
<dbReference type="Proteomes" id="UP000196531">
    <property type="component" value="Unassembled WGS sequence"/>
</dbReference>
<gene>
    <name evidence="3" type="ORF">A9Q84_02495</name>
</gene>
<name>A0A1Y5FCV1_9BACT</name>
<evidence type="ECO:0000313" key="3">
    <source>
        <dbReference type="EMBL" id="OUR99919.1"/>
    </source>
</evidence>